<keyword evidence="2" id="KW-0418">Kinase</keyword>
<accession>F2RNT5</accession>
<dbReference type="InterPro" id="IPR000719">
    <property type="entry name" value="Prot_kinase_dom"/>
</dbReference>
<dbReference type="GO" id="GO:0005524">
    <property type="term" value="F:ATP binding"/>
    <property type="evidence" value="ECO:0007669"/>
    <property type="project" value="InterPro"/>
</dbReference>
<evidence type="ECO:0000259" key="1">
    <source>
        <dbReference type="PROSITE" id="PS50011"/>
    </source>
</evidence>
<dbReference type="HOGENOM" id="CLU_048008_0_0_1"/>
<name>F2RNT5_TRIT1</name>
<proteinExistence type="predicted"/>
<dbReference type="AlphaFoldDB" id="F2RNT5"/>
<gene>
    <name evidence="2" type="ORF">TESG_00551</name>
</gene>
<dbReference type="Pfam" id="PF00069">
    <property type="entry name" value="Pkinase"/>
    <property type="match status" value="1"/>
</dbReference>
<keyword evidence="3" id="KW-1185">Reference proteome</keyword>
<protein>
    <submittedName>
        <fullName evidence="2">Serine/threonine protein kinase</fullName>
    </submittedName>
</protein>
<dbReference type="Gene3D" id="1.10.510.10">
    <property type="entry name" value="Transferase(Phosphotransferase) domain 1"/>
    <property type="match status" value="1"/>
</dbReference>
<keyword evidence="2" id="KW-0723">Serine/threonine-protein kinase</keyword>
<organism evidence="2 3">
    <name type="scientific">Trichophyton tonsurans (strain CBS 112818)</name>
    <name type="common">Scalp ringworm fungus</name>
    <dbReference type="NCBI Taxonomy" id="647933"/>
    <lineage>
        <taxon>Eukaryota</taxon>
        <taxon>Fungi</taxon>
        <taxon>Dikarya</taxon>
        <taxon>Ascomycota</taxon>
        <taxon>Pezizomycotina</taxon>
        <taxon>Eurotiomycetes</taxon>
        <taxon>Eurotiomycetidae</taxon>
        <taxon>Onygenales</taxon>
        <taxon>Arthrodermataceae</taxon>
        <taxon>Trichophyton</taxon>
    </lineage>
</organism>
<evidence type="ECO:0000313" key="2">
    <source>
        <dbReference type="EMBL" id="EGD92991.1"/>
    </source>
</evidence>
<dbReference type="InterPro" id="IPR011009">
    <property type="entry name" value="Kinase-like_dom_sf"/>
</dbReference>
<dbReference type="GO" id="GO:0004674">
    <property type="term" value="F:protein serine/threonine kinase activity"/>
    <property type="evidence" value="ECO:0007669"/>
    <property type="project" value="UniProtKB-KW"/>
</dbReference>
<dbReference type="EMBL" id="GG698478">
    <property type="protein sequence ID" value="EGD92991.1"/>
    <property type="molecule type" value="Genomic_DNA"/>
</dbReference>
<reference evidence="3" key="1">
    <citation type="journal article" date="2012" name="MBio">
        <title>Comparative genome analysis of Trichophyton rubrum and related dermatophytes reveals candidate genes involved in infection.</title>
        <authorList>
            <person name="Martinez D.A."/>
            <person name="Oliver B.G."/>
            <person name="Graeser Y."/>
            <person name="Goldberg J.M."/>
            <person name="Li W."/>
            <person name="Martinez-Rossi N.M."/>
            <person name="Monod M."/>
            <person name="Shelest E."/>
            <person name="Barton R.C."/>
            <person name="Birch E."/>
            <person name="Brakhage A.A."/>
            <person name="Chen Z."/>
            <person name="Gurr S.J."/>
            <person name="Heiman D."/>
            <person name="Heitman J."/>
            <person name="Kosti I."/>
            <person name="Rossi A."/>
            <person name="Saif S."/>
            <person name="Samalova M."/>
            <person name="Saunders C.W."/>
            <person name="Shea T."/>
            <person name="Summerbell R.C."/>
            <person name="Xu J."/>
            <person name="Young S."/>
            <person name="Zeng Q."/>
            <person name="Birren B.W."/>
            <person name="Cuomo C.A."/>
            <person name="White T.C."/>
        </authorList>
    </citation>
    <scope>NUCLEOTIDE SEQUENCE [LARGE SCALE GENOMIC DNA]</scope>
    <source>
        <strain evidence="3">CBS 112818</strain>
    </source>
</reference>
<keyword evidence="2" id="KW-0808">Transferase</keyword>
<feature type="domain" description="Protein kinase" evidence="1">
    <location>
        <begin position="48"/>
        <end position="317"/>
    </location>
</feature>
<dbReference type="Proteomes" id="UP000009172">
    <property type="component" value="Unassembled WGS sequence"/>
</dbReference>
<sequence>MRPLADKCCTQFNLVPLQTDNYISGPTDSKSSQYQLKDAKVKLVSPLKKPAKVIGDGTRDLLLKKIVDSGESTAKALNIRNESPWCKFNKIYTCELAGEAIVAEERVLPSAIFTIRKFPRRDKEDIVRIFSTIQHENLTSSQRYFFDVDFLYVIFEHQPITLNNLVACMKWPSQIQLASIVGQILDGLSYLITNNLEHKALTNSNILVGHDGLLKIGGVEHCCLRNSSSYQREMNALAVIMMELMEKDTKESGLVGVNDLERWPSDSEAVEFLSATTSSDSINQLKKHSFISKRWGKGYLIGLVSFALISTRTFYSY</sequence>
<dbReference type="SUPFAM" id="SSF56112">
    <property type="entry name" value="Protein kinase-like (PK-like)"/>
    <property type="match status" value="1"/>
</dbReference>
<dbReference type="PROSITE" id="PS50011">
    <property type="entry name" value="PROTEIN_KINASE_DOM"/>
    <property type="match status" value="1"/>
</dbReference>
<evidence type="ECO:0000313" key="3">
    <source>
        <dbReference type="Proteomes" id="UP000009172"/>
    </source>
</evidence>